<evidence type="ECO:0000313" key="2">
    <source>
        <dbReference type="Proteomes" id="UP000590542"/>
    </source>
</evidence>
<gene>
    <name evidence="1" type="ORF">GYA37_00750</name>
</gene>
<protein>
    <recommendedName>
        <fullName evidence="3">Peptidase M41 domain-containing protein</fullName>
    </recommendedName>
</protein>
<sequence>MQAIELLGETQKSFEAQLSPEKQENIRAITAHEGAHAFVSLKLGIPLMKIEMSIENDKQAGRIVWNDLKGITTEMRGISYAAGLAGELVVLGEDYVRNNGFKGVRTDSKRLNQLGYISQEDKARLLTEALDVLISNKDDFEKFRATLERELIKASRKGTDRILLDRDRLTELGIQKPEKEALH</sequence>
<accession>A0A7X9HSD5</accession>
<name>A0A7X9HSD5_UNCKA</name>
<proteinExistence type="predicted"/>
<dbReference type="EMBL" id="JAAZNV010000006">
    <property type="protein sequence ID" value="NMB91356.1"/>
    <property type="molecule type" value="Genomic_DNA"/>
</dbReference>
<reference evidence="1 2" key="1">
    <citation type="journal article" date="2020" name="Biotechnol. Biofuels">
        <title>New insights from the biogas microbiome by comprehensive genome-resolved metagenomics of nearly 1600 species originating from multiple anaerobic digesters.</title>
        <authorList>
            <person name="Campanaro S."/>
            <person name="Treu L."/>
            <person name="Rodriguez-R L.M."/>
            <person name="Kovalovszki A."/>
            <person name="Ziels R.M."/>
            <person name="Maus I."/>
            <person name="Zhu X."/>
            <person name="Kougias P.G."/>
            <person name="Basile A."/>
            <person name="Luo G."/>
            <person name="Schluter A."/>
            <person name="Konstantinidis K.T."/>
            <person name="Angelidaki I."/>
        </authorList>
    </citation>
    <scope>NUCLEOTIDE SEQUENCE [LARGE SCALE GENOMIC DNA]</scope>
    <source>
        <strain evidence="1">AS27yjCOA_202</strain>
    </source>
</reference>
<dbReference type="Proteomes" id="UP000590542">
    <property type="component" value="Unassembled WGS sequence"/>
</dbReference>
<comment type="caution">
    <text evidence="1">The sequence shown here is derived from an EMBL/GenBank/DDBJ whole genome shotgun (WGS) entry which is preliminary data.</text>
</comment>
<evidence type="ECO:0000313" key="1">
    <source>
        <dbReference type="EMBL" id="NMB91356.1"/>
    </source>
</evidence>
<dbReference type="AlphaFoldDB" id="A0A7X9HSD5"/>
<evidence type="ECO:0008006" key="3">
    <source>
        <dbReference type="Google" id="ProtNLM"/>
    </source>
</evidence>
<organism evidence="1 2">
    <name type="scientific">candidate division WWE3 bacterium</name>
    <dbReference type="NCBI Taxonomy" id="2053526"/>
    <lineage>
        <taxon>Bacteria</taxon>
        <taxon>Katanobacteria</taxon>
    </lineage>
</organism>